<feature type="transmembrane region" description="Helical" evidence="5">
    <location>
        <begin position="270"/>
        <end position="288"/>
    </location>
</feature>
<evidence type="ECO:0000256" key="1">
    <source>
        <dbReference type="ARBA" id="ARBA00004141"/>
    </source>
</evidence>
<dbReference type="PROSITE" id="PS00216">
    <property type="entry name" value="SUGAR_TRANSPORT_1"/>
    <property type="match status" value="2"/>
</dbReference>
<dbReference type="InterPro" id="IPR005829">
    <property type="entry name" value="Sugar_transporter_CS"/>
</dbReference>
<evidence type="ECO:0000313" key="8">
    <source>
        <dbReference type="RefSeq" id="XP_026752931.2"/>
    </source>
</evidence>
<dbReference type="InterPro" id="IPR036259">
    <property type="entry name" value="MFS_trans_sf"/>
</dbReference>
<feature type="transmembrane region" description="Helical" evidence="5">
    <location>
        <begin position="416"/>
        <end position="436"/>
    </location>
</feature>
<keyword evidence="7" id="KW-1185">Reference proteome</keyword>
<gene>
    <name evidence="8" type="primary">LOC113513148</name>
</gene>
<feature type="transmembrane region" description="Helical" evidence="5">
    <location>
        <begin position="37"/>
        <end position="59"/>
    </location>
</feature>
<feature type="domain" description="Major facilitator superfamily (MFS) profile" evidence="6">
    <location>
        <begin position="117"/>
        <end position="530"/>
    </location>
</feature>
<dbReference type="InterPro" id="IPR005828">
    <property type="entry name" value="MFS_sugar_transport-like"/>
</dbReference>
<proteinExistence type="predicted"/>
<evidence type="ECO:0000256" key="3">
    <source>
        <dbReference type="ARBA" id="ARBA00022989"/>
    </source>
</evidence>
<accession>A0A6J1WN00</accession>
<dbReference type="PROSITE" id="PS50850">
    <property type="entry name" value="MFS"/>
    <property type="match status" value="1"/>
</dbReference>
<dbReference type="InParanoid" id="A0A6J1WN00"/>
<dbReference type="Proteomes" id="UP001652740">
    <property type="component" value="Unplaced"/>
</dbReference>
<dbReference type="InterPro" id="IPR020846">
    <property type="entry name" value="MFS_dom"/>
</dbReference>
<dbReference type="RefSeq" id="XP_026752931.2">
    <property type="nucleotide sequence ID" value="XM_026897130.3"/>
</dbReference>
<dbReference type="KEGG" id="gmw:113513148"/>
<organism evidence="7 8">
    <name type="scientific">Galleria mellonella</name>
    <name type="common">Greater wax moth</name>
    <dbReference type="NCBI Taxonomy" id="7137"/>
    <lineage>
        <taxon>Eukaryota</taxon>
        <taxon>Metazoa</taxon>
        <taxon>Ecdysozoa</taxon>
        <taxon>Arthropoda</taxon>
        <taxon>Hexapoda</taxon>
        <taxon>Insecta</taxon>
        <taxon>Pterygota</taxon>
        <taxon>Neoptera</taxon>
        <taxon>Endopterygota</taxon>
        <taxon>Lepidoptera</taxon>
        <taxon>Glossata</taxon>
        <taxon>Ditrysia</taxon>
        <taxon>Pyraloidea</taxon>
        <taxon>Pyralidae</taxon>
        <taxon>Galleriinae</taxon>
        <taxon>Galleria</taxon>
    </lineage>
</organism>
<dbReference type="GO" id="GO:0016020">
    <property type="term" value="C:membrane"/>
    <property type="evidence" value="ECO:0007669"/>
    <property type="project" value="UniProtKB-SubCell"/>
</dbReference>
<dbReference type="PANTHER" id="PTHR24064">
    <property type="entry name" value="SOLUTE CARRIER FAMILY 22 MEMBER"/>
    <property type="match status" value="1"/>
</dbReference>
<dbReference type="Pfam" id="PF00083">
    <property type="entry name" value="Sugar_tr"/>
    <property type="match status" value="1"/>
</dbReference>
<feature type="transmembrane region" description="Helical" evidence="5">
    <location>
        <begin position="442"/>
        <end position="465"/>
    </location>
</feature>
<name>A0A6J1WN00_GALME</name>
<feature type="transmembrane region" description="Helical" evidence="5">
    <location>
        <begin position="183"/>
        <end position="202"/>
    </location>
</feature>
<feature type="transmembrane region" description="Helical" evidence="5">
    <location>
        <begin position="355"/>
        <end position="376"/>
    </location>
</feature>
<keyword evidence="2 5" id="KW-0812">Transmembrane</keyword>
<comment type="subcellular location">
    <subcellularLocation>
        <location evidence="1">Membrane</location>
        <topology evidence="1">Multi-pass membrane protein</topology>
    </subcellularLocation>
</comment>
<feature type="transmembrane region" description="Helical" evidence="5">
    <location>
        <begin position="388"/>
        <end position="409"/>
    </location>
</feature>
<dbReference type="GeneID" id="113513148"/>
<evidence type="ECO:0000256" key="2">
    <source>
        <dbReference type="ARBA" id="ARBA00022692"/>
    </source>
</evidence>
<keyword evidence="3 5" id="KW-1133">Transmembrane helix</keyword>
<protein>
    <submittedName>
        <fullName evidence="8">Organic cation transporter protein-like</fullName>
    </submittedName>
</protein>
<dbReference type="FunCoup" id="A0A6J1WN00">
    <property type="interactions" value="5"/>
</dbReference>
<dbReference type="AlphaFoldDB" id="A0A6J1WN00"/>
<feature type="transmembrane region" description="Helical" evidence="5">
    <location>
        <begin position="241"/>
        <end position="264"/>
    </location>
</feature>
<dbReference type="SUPFAM" id="SSF103473">
    <property type="entry name" value="MFS general substrate transporter"/>
    <property type="match status" value="1"/>
</dbReference>
<sequence>MVSIDNKINDKNEDRKEGVDLDQILIDEIGQFGRFQVITLVLLIFPIIFAAFSIGGYVFTTARIPTRCRIPQCDGQQLNPEFRPQWVLNAIPGSSIDSFDGCSRYADSNNNTSTDEVCPAWWFNTTIINCDEYVYENSHTIVYEFDLGCNEWRRSQIGSISSVGKLIAIPLTGYVSDRWGRRVALIISITNAALVGIIRSFVNTYEWFVALEVLEAATGAGAYSACYILAMELVGPKYRVISGVTMSSLFATGEVILGFIAWGVKSWRPLLLVLYIPQFLIVGYFWIMSESIRWLLSKGRYDEAEIILKKASKLNNKQLSEKSMKILKITLEAQRNTEETKEPWLPILVIKSRTMLIRCIVLPIIWIVTNLIYYGLSINSLNMTGNQYLNYILVTAIEIPGCWTAIMLLDRVGRKPMLMFGFWLCATCQLTIAFLPEGQEKLSLVLYLLSKYSIVIATTSTYVHTAELFPTKYRHRLFAFPSTVGRIGTIAAPLTPALASEIWESFPSVLFASFALLAGFLVFTTPETLGTKLPDTMEEAERIESRKIYD</sequence>
<feature type="transmembrane region" description="Helical" evidence="5">
    <location>
        <begin position="505"/>
        <end position="523"/>
    </location>
</feature>
<evidence type="ECO:0000313" key="7">
    <source>
        <dbReference type="Proteomes" id="UP001652740"/>
    </source>
</evidence>
<dbReference type="GO" id="GO:0022857">
    <property type="term" value="F:transmembrane transporter activity"/>
    <property type="evidence" value="ECO:0007669"/>
    <property type="project" value="InterPro"/>
</dbReference>
<evidence type="ECO:0000256" key="5">
    <source>
        <dbReference type="SAM" id="Phobius"/>
    </source>
</evidence>
<dbReference type="Gene3D" id="1.20.1250.20">
    <property type="entry name" value="MFS general substrate transporter like domains"/>
    <property type="match status" value="1"/>
</dbReference>
<evidence type="ECO:0000256" key="4">
    <source>
        <dbReference type="ARBA" id="ARBA00023136"/>
    </source>
</evidence>
<reference evidence="8" key="1">
    <citation type="submission" date="2025-08" db="UniProtKB">
        <authorList>
            <consortium name="RefSeq"/>
        </authorList>
    </citation>
    <scope>IDENTIFICATION</scope>
    <source>
        <tissue evidence="8">Whole larvae</tissue>
    </source>
</reference>
<keyword evidence="4 5" id="KW-0472">Membrane</keyword>
<evidence type="ECO:0000259" key="6">
    <source>
        <dbReference type="PROSITE" id="PS50850"/>
    </source>
</evidence>